<keyword evidence="2" id="KW-1185">Reference proteome</keyword>
<evidence type="ECO:0000313" key="2">
    <source>
        <dbReference type="Proteomes" id="UP000595691"/>
    </source>
</evidence>
<dbReference type="SUPFAM" id="SSF48452">
    <property type="entry name" value="TPR-like"/>
    <property type="match status" value="1"/>
</dbReference>
<sequence length="233" mass="27566">MNASLTPFYEKKLECLLCKKGFTSTKIRSSFVKVDYYDKDFCPNYHDDMINPLFYNVFVCPHCGFSFTEDFSKYFPPTTSEEIIHRVSDQWVAQDYGKNRTPIQAINSYKLAAYCGELKREKKVTTAGFYLRIAWLYRKLKNTNQEQRFMKFAVEEYVQSYLNSDFHGTQMSEIKIMYLIAQLSYQIGENEQAVMYLSKVIEKQNTTTERTIIEMAKDQWQEIRLTKKEENLA</sequence>
<protein>
    <submittedName>
        <fullName evidence="1">DUF2225 domain-containing protein</fullName>
    </submittedName>
</protein>
<evidence type="ECO:0000313" key="1">
    <source>
        <dbReference type="EMBL" id="QQZ10509.1"/>
    </source>
</evidence>
<gene>
    <name evidence="1" type="ORF">I5776_06145</name>
</gene>
<dbReference type="Pfam" id="PF09986">
    <property type="entry name" value="DUF2225"/>
    <property type="match status" value="1"/>
</dbReference>
<accession>A0ABX7E449</accession>
<dbReference type="EMBL" id="CP065425">
    <property type="protein sequence ID" value="QQZ10509.1"/>
    <property type="molecule type" value="Genomic_DNA"/>
</dbReference>
<dbReference type="Proteomes" id="UP000595691">
    <property type="component" value="Chromosome"/>
</dbReference>
<reference evidence="1 2" key="1">
    <citation type="submission" date="2020-11" db="EMBL/GenBank/DDBJ databases">
        <title>Taxonomic evaluation of the Bacillus sporothermodurans group of bacteria based on whole genome sequences.</title>
        <authorList>
            <person name="Fiedler G."/>
            <person name="Herbstmann A.-D."/>
            <person name="Doll E."/>
            <person name="Wenning M."/>
            <person name="Brinks E."/>
            <person name="Kabisch J."/>
            <person name="Breitenwieser F."/>
            <person name="Lappann M."/>
            <person name="Boehnlein C."/>
            <person name="Franz C."/>
        </authorList>
    </citation>
    <scope>NUCLEOTIDE SEQUENCE [LARGE SCALE GENOMIC DNA]</scope>
    <source>
        <strain evidence="1 2">JCM 19841</strain>
    </source>
</reference>
<dbReference type="RefSeq" id="WP_202779511.1">
    <property type="nucleotide sequence ID" value="NZ_CP065425.1"/>
</dbReference>
<dbReference type="InterPro" id="IPR018708">
    <property type="entry name" value="DUF2225"/>
</dbReference>
<dbReference type="InterPro" id="IPR011990">
    <property type="entry name" value="TPR-like_helical_dom_sf"/>
</dbReference>
<organism evidence="1 2">
    <name type="scientific">Heyndrickxia vini</name>
    <dbReference type="NCBI Taxonomy" id="1476025"/>
    <lineage>
        <taxon>Bacteria</taxon>
        <taxon>Bacillati</taxon>
        <taxon>Bacillota</taxon>
        <taxon>Bacilli</taxon>
        <taxon>Bacillales</taxon>
        <taxon>Bacillaceae</taxon>
        <taxon>Heyndrickxia</taxon>
    </lineage>
</organism>
<proteinExistence type="predicted"/>
<name>A0ABX7E449_9BACI</name>